<accession>A0A167P3R1</accession>
<evidence type="ECO:0000313" key="2">
    <source>
        <dbReference type="Proteomes" id="UP000077315"/>
    </source>
</evidence>
<dbReference type="VEuPathDB" id="FungiDB:PHYBLDRAFT_158098"/>
<reference evidence="2" key="1">
    <citation type="submission" date="2015-06" db="EMBL/GenBank/DDBJ databases">
        <title>Expansion of signal transduction pathways in fungi by whole-genome duplication.</title>
        <authorList>
            <consortium name="DOE Joint Genome Institute"/>
            <person name="Corrochano L.M."/>
            <person name="Kuo A."/>
            <person name="Marcet-Houben M."/>
            <person name="Polaino S."/>
            <person name="Salamov A."/>
            <person name="Villalobos J.M."/>
            <person name="Alvarez M.I."/>
            <person name="Avalos J."/>
            <person name="Benito E.P."/>
            <person name="Benoit I."/>
            <person name="Burger G."/>
            <person name="Camino L.P."/>
            <person name="Canovas D."/>
            <person name="Cerda-Olmedo E."/>
            <person name="Cheng J.-F."/>
            <person name="Dominguez A."/>
            <person name="Elias M."/>
            <person name="Eslava A.P."/>
            <person name="Glaser F."/>
            <person name="Grimwood J."/>
            <person name="Gutierrez G."/>
            <person name="Heitman J."/>
            <person name="Henrissat B."/>
            <person name="Iturriaga E.A."/>
            <person name="Lang B.F."/>
            <person name="Lavin J.L."/>
            <person name="Lee S."/>
            <person name="Li W."/>
            <person name="Lindquist E."/>
            <person name="Lopez-Garcia S."/>
            <person name="Luque E.M."/>
            <person name="Marcos A.T."/>
            <person name="Martin J."/>
            <person name="McCluskey K."/>
            <person name="Medina H.R."/>
            <person name="Miralles-Duran A."/>
            <person name="Miyazaki A."/>
            <person name="Munoz-Torres E."/>
            <person name="Oguiza J.A."/>
            <person name="Ohm R."/>
            <person name="Olmedo M."/>
            <person name="Orejas M."/>
            <person name="Ortiz-Castellanos L."/>
            <person name="Pisabarro A.G."/>
            <person name="Rodriguez-Romero J."/>
            <person name="Ruiz-Herrera J."/>
            <person name="Ruiz-Vazquez R."/>
            <person name="Sanz C."/>
            <person name="Schackwitz W."/>
            <person name="Schmutz J."/>
            <person name="Shahriari M."/>
            <person name="Shelest E."/>
            <person name="Silva-Franco F."/>
            <person name="Soanes D."/>
            <person name="Syed K."/>
            <person name="Tagua V.G."/>
            <person name="Talbot N.J."/>
            <person name="Thon M."/>
            <person name="De vries R.P."/>
            <person name="Wiebenga A."/>
            <person name="Yadav J.S."/>
            <person name="Braun E.L."/>
            <person name="Baker S."/>
            <person name="Garre V."/>
            <person name="Horwitz B."/>
            <person name="Torres-Martinez S."/>
            <person name="Idnurm A."/>
            <person name="Herrera-Estrella A."/>
            <person name="Gabaldon T."/>
            <person name="Grigoriev I.V."/>
        </authorList>
    </citation>
    <scope>NUCLEOTIDE SEQUENCE [LARGE SCALE GENOMIC DNA]</scope>
    <source>
        <strain evidence="2">NRRL 1555(-)</strain>
    </source>
</reference>
<dbReference type="InParanoid" id="A0A167P3R1"/>
<gene>
    <name evidence="1" type="ORF">PHYBLDRAFT_158098</name>
</gene>
<dbReference type="AlphaFoldDB" id="A0A167P3R1"/>
<keyword evidence="2" id="KW-1185">Reference proteome</keyword>
<sequence>MYPDGVQIQAEPANETRVELVKETSVVKIYTTQPTIEGKNVTITIRPTAPVITYAASIDEYDMAKEVQETEVASTEKIPERPALLDSFNNEKCTIKSNDDQQKDMSSPAPLTHPLHPLQIAEQSPNPPGAYIEPKSTSYFTSLNTDITSASLRVPKGYMLVPEHQNNNIIIITDELSFNGQQLAVVFIAMVLCYYIGKFASVC</sequence>
<organism evidence="1 2">
    <name type="scientific">Phycomyces blakesleeanus (strain ATCC 8743b / DSM 1359 / FGSC 10004 / NBRC 33097 / NRRL 1555)</name>
    <dbReference type="NCBI Taxonomy" id="763407"/>
    <lineage>
        <taxon>Eukaryota</taxon>
        <taxon>Fungi</taxon>
        <taxon>Fungi incertae sedis</taxon>
        <taxon>Mucoromycota</taxon>
        <taxon>Mucoromycotina</taxon>
        <taxon>Mucoromycetes</taxon>
        <taxon>Mucorales</taxon>
        <taxon>Phycomycetaceae</taxon>
        <taxon>Phycomyces</taxon>
    </lineage>
</organism>
<dbReference type="EMBL" id="KV440975">
    <property type="protein sequence ID" value="OAD77188.1"/>
    <property type="molecule type" value="Genomic_DNA"/>
</dbReference>
<dbReference type="RefSeq" id="XP_018295228.1">
    <property type="nucleotide sequence ID" value="XM_018433732.1"/>
</dbReference>
<protein>
    <submittedName>
        <fullName evidence="1">Uncharacterized protein</fullName>
    </submittedName>
</protein>
<proteinExistence type="predicted"/>
<dbReference type="OrthoDB" id="196858at2759"/>
<dbReference type="GeneID" id="28994638"/>
<evidence type="ECO:0000313" key="1">
    <source>
        <dbReference type="EMBL" id="OAD77188.1"/>
    </source>
</evidence>
<dbReference type="STRING" id="763407.A0A167P3R1"/>
<name>A0A167P3R1_PHYB8</name>
<dbReference type="Proteomes" id="UP000077315">
    <property type="component" value="Unassembled WGS sequence"/>
</dbReference>